<dbReference type="PANTHER" id="PTHR43356">
    <property type="entry name" value="PHOSPHATE ACETYLTRANSFERASE"/>
    <property type="match status" value="1"/>
</dbReference>
<dbReference type="EMBL" id="QEKH01000027">
    <property type="protein sequence ID" value="PVY38275.1"/>
    <property type="molecule type" value="Genomic_DNA"/>
</dbReference>
<accession>A0A2U1APF8</accession>
<reference evidence="10 11" key="1">
    <citation type="submission" date="2018-04" db="EMBL/GenBank/DDBJ databases">
        <title>Genomic Encyclopedia of Type Strains, Phase IV (KMG-IV): sequencing the most valuable type-strain genomes for metagenomic binning, comparative biology and taxonomic classification.</title>
        <authorList>
            <person name="Goeker M."/>
        </authorList>
    </citation>
    <scope>NUCLEOTIDE SEQUENCE [LARGE SCALE GENOMIC DNA]</scope>
    <source>
        <strain evidence="10 11">DSM 14823</strain>
    </source>
</reference>
<evidence type="ECO:0000256" key="1">
    <source>
        <dbReference type="ARBA" id="ARBA00000705"/>
    </source>
</evidence>
<comment type="similarity">
    <text evidence="3">Belongs to the phosphate acetyltransferase and butyryltransferase family.</text>
</comment>
<evidence type="ECO:0000313" key="10">
    <source>
        <dbReference type="EMBL" id="PVY38275.1"/>
    </source>
</evidence>
<evidence type="ECO:0000256" key="3">
    <source>
        <dbReference type="ARBA" id="ARBA00005656"/>
    </source>
</evidence>
<sequence>MSILNTLVERARKGAKVIVLPEGQDARVVAAANKAVDEKVVTKAIVLGSEAEIAEACAKAGVTERKFECVDYLNSPLYNDFVAEFTEMRKAKGMTPEKAAKTMQSRIYFGAMMCRRGLADGLVAGSIASTADMLRAAFHCIGTAPGMKIASSTFVMDLKTPAPAGDDVLLFADCGVNPNPDANQLVDIALATSNTYRALLGKTPKVAFLSFSTKGSADHEILNKVKEAAAMMQQKIADEKLDILCDGELQADAALVPSVAAAKAPGSPVAGAANVLIFPDLNAGNIGYKLVQRLAHADAYGPVLQGLAKPLNDLSRGCNSDDIFGQIVITVCQTMK</sequence>
<dbReference type="NCBIfam" id="TIGR00651">
    <property type="entry name" value="pta"/>
    <property type="match status" value="1"/>
</dbReference>
<dbReference type="Pfam" id="PF01515">
    <property type="entry name" value="PTA_PTB"/>
    <property type="match status" value="1"/>
</dbReference>
<dbReference type="PIRSF" id="PIRSF000428">
    <property type="entry name" value="P_Ac_trans"/>
    <property type="match status" value="1"/>
</dbReference>
<keyword evidence="7" id="KW-0012">Acyltransferase</keyword>
<name>A0A2U1APF8_9BACT</name>
<evidence type="ECO:0000256" key="4">
    <source>
        <dbReference type="ARBA" id="ARBA00012707"/>
    </source>
</evidence>
<gene>
    <name evidence="10" type="ORF">C8D82_12737</name>
</gene>
<evidence type="ECO:0000256" key="8">
    <source>
        <dbReference type="ARBA" id="ARBA00031108"/>
    </source>
</evidence>
<feature type="domain" description="Phosphate acetyl/butaryl transferase" evidence="9">
    <location>
        <begin position="3"/>
        <end position="331"/>
    </location>
</feature>
<dbReference type="Proteomes" id="UP000245959">
    <property type="component" value="Unassembled WGS sequence"/>
</dbReference>
<dbReference type="AlphaFoldDB" id="A0A2U1APF8"/>
<proteinExistence type="inferred from homology"/>
<evidence type="ECO:0000313" key="11">
    <source>
        <dbReference type="Proteomes" id="UP000245959"/>
    </source>
</evidence>
<evidence type="ECO:0000256" key="7">
    <source>
        <dbReference type="ARBA" id="ARBA00023315"/>
    </source>
</evidence>
<protein>
    <recommendedName>
        <fullName evidence="5">Phosphate acetyltransferase</fullName>
        <ecNumber evidence="4">2.3.1.8</ecNumber>
    </recommendedName>
    <alternativeName>
        <fullName evidence="8">Phosphotransacetylase</fullName>
    </alternativeName>
</protein>
<dbReference type="InterPro" id="IPR004614">
    <property type="entry name" value="P_AcTrfase"/>
</dbReference>
<comment type="caution">
    <text evidence="10">The sequence shown here is derived from an EMBL/GenBank/DDBJ whole genome shotgun (WGS) entry which is preliminary data.</text>
</comment>
<dbReference type="GO" id="GO:0008959">
    <property type="term" value="F:phosphate acetyltransferase activity"/>
    <property type="evidence" value="ECO:0007669"/>
    <property type="project" value="UniProtKB-EC"/>
</dbReference>
<comment type="pathway">
    <text evidence="2">Metabolic intermediate biosynthesis; acetyl-CoA biosynthesis; acetyl-CoA from acetate: step 2/2.</text>
</comment>
<dbReference type="InterPro" id="IPR012147">
    <property type="entry name" value="P_Ac_Bu_trans"/>
</dbReference>
<evidence type="ECO:0000256" key="6">
    <source>
        <dbReference type="ARBA" id="ARBA00022679"/>
    </source>
</evidence>
<dbReference type="PANTHER" id="PTHR43356:SF3">
    <property type="entry name" value="PHOSPHATE ACETYLTRANSFERASE"/>
    <property type="match status" value="1"/>
</dbReference>
<dbReference type="RefSeq" id="WP_116885132.1">
    <property type="nucleotide sequence ID" value="NZ_CABMMC010000122.1"/>
</dbReference>
<dbReference type="Gene3D" id="3.40.50.10750">
    <property type="entry name" value="Isocitrate/Isopropylmalate dehydrogenase-like"/>
    <property type="match status" value="1"/>
</dbReference>
<evidence type="ECO:0000259" key="9">
    <source>
        <dbReference type="Pfam" id="PF01515"/>
    </source>
</evidence>
<dbReference type="GeneID" id="78296416"/>
<dbReference type="InterPro" id="IPR042112">
    <property type="entry name" value="P_AcTrfase_dom2"/>
</dbReference>
<dbReference type="InterPro" id="IPR050500">
    <property type="entry name" value="Phos_Acetyltrans/Butyryltrans"/>
</dbReference>
<comment type="catalytic activity">
    <reaction evidence="1">
        <text>acetyl-CoA + phosphate = acetyl phosphate + CoA</text>
        <dbReference type="Rhea" id="RHEA:19521"/>
        <dbReference type="ChEBI" id="CHEBI:22191"/>
        <dbReference type="ChEBI" id="CHEBI:43474"/>
        <dbReference type="ChEBI" id="CHEBI:57287"/>
        <dbReference type="ChEBI" id="CHEBI:57288"/>
        <dbReference type="EC" id="2.3.1.8"/>
    </reaction>
</comment>
<dbReference type="OrthoDB" id="9805787at2"/>
<dbReference type="SUPFAM" id="SSF53659">
    <property type="entry name" value="Isocitrate/Isopropylmalate dehydrogenase-like"/>
    <property type="match status" value="1"/>
</dbReference>
<organism evidence="10 11">
    <name type="scientific">Victivallis vadensis</name>
    <dbReference type="NCBI Taxonomy" id="172901"/>
    <lineage>
        <taxon>Bacteria</taxon>
        <taxon>Pseudomonadati</taxon>
        <taxon>Lentisphaerota</taxon>
        <taxon>Lentisphaeria</taxon>
        <taxon>Victivallales</taxon>
        <taxon>Victivallaceae</taxon>
        <taxon>Victivallis</taxon>
    </lineage>
</organism>
<dbReference type="Gene3D" id="3.40.50.10950">
    <property type="match status" value="1"/>
</dbReference>
<evidence type="ECO:0000256" key="2">
    <source>
        <dbReference type="ARBA" id="ARBA00004989"/>
    </source>
</evidence>
<dbReference type="EC" id="2.3.1.8" evidence="4"/>
<dbReference type="NCBIfam" id="NF007233">
    <property type="entry name" value="PRK09653.1"/>
    <property type="match status" value="1"/>
</dbReference>
<dbReference type="InterPro" id="IPR042113">
    <property type="entry name" value="P_AcTrfase_dom1"/>
</dbReference>
<evidence type="ECO:0000256" key="5">
    <source>
        <dbReference type="ARBA" id="ARBA00021528"/>
    </source>
</evidence>
<keyword evidence="6 10" id="KW-0808">Transferase</keyword>
<keyword evidence="11" id="KW-1185">Reference proteome</keyword>
<dbReference type="InterPro" id="IPR002505">
    <property type="entry name" value="PTA_PTB"/>
</dbReference>